<organism evidence="3 4">
    <name type="scientific">Humidesulfovibrio mexicanus</name>
    <dbReference type="NCBI Taxonomy" id="147047"/>
    <lineage>
        <taxon>Bacteria</taxon>
        <taxon>Pseudomonadati</taxon>
        <taxon>Thermodesulfobacteriota</taxon>
        <taxon>Desulfovibrionia</taxon>
        <taxon>Desulfovibrionales</taxon>
        <taxon>Desulfovibrionaceae</taxon>
        <taxon>Humidesulfovibrio</taxon>
    </lineage>
</organism>
<dbReference type="OrthoDB" id="9798941at2"/>
<evidence type="ECO:0000313" key="3">
    <source>
        <dbReference type="EMBL" id="SNS26769.1"/>
    </source>
</evidence>
<dbReference type="Proteomes" id="UP000198324">
    <property type="component" value="Unassembled WGS sequence"/>
</dbReference>
<dbReference type="InterPro" id="IPR050267">
    <property type="entry name" value="Anti-sigma-factor_SerPK"/>
</dbReference>
<dbReference type="AlphaFoldDB" id="A0A239D3G9"/>
<dbReference type="Gene3D" id="3.30.565.10">
    <property type="entry name" value="Histidine kinase-like ATPase, C-terminal domain"/>
    <property type="match status" value="1"/>
</dbReference>
<proteinExistence type="predicted"/>
<dbReference type="CDD" id="cd16936">
    <property type="entry name" value="HATPase_RsbW-like"/>
    <property type="match status" value="1"/>
</dbReference>
<evidence type="ECO:0000256" key="1">
    <source>
        <dbReference type="ARBA" id="ARBA00022527"/>
    </source>
</evidence>
<feature type="domain" description="Histidine kinase/HSP90-like ATPase" evidence="2">
    <location>
        <begin position="9"/>
        <end position="136"/>
    </location>
</feature>
<gene>
    <name evidence="3" type="ORF">SAMN04488503_0088</name>
</gene>
<evidence type="ECO:0000259" key="2">
    <source>
        <dbReference type="Pfam" id="PF13581"/>
    </source>
</evidence>
<reference evidence="3 4" key="1">
    <citation type="submission" date="2017-06" db="EMBL/GenBank/DDBJ databases">
        <authorList>
            <person name="Kim H.J."/>
            <person name="Triplett B.A."/>
        </authorList>
    </citation>
    <scope>NUCLEOTIDE SEQUENCE [LARGE SCALE GENOMIC DNA]</scope>
    <source>
        <strain evidence="3 4">DSM 13116</strain>
    </source>
</reference>
<dbReference type="InterPro" id="IPR036890">
    <property type="entry name" value="HATPase_C_sf"/>
</dbReference>
<keyword evidence="1" id="KW-0723">Serine/threonine-protein kinase</keyword>
<keyword evidence="3" id="KW-0418">Kinase</keyword>
<dbReference type="RefSeq" id="WP_089275586.1">
    <property type="nucleotide sequence ID" value="NZ_FZOC01000011.1"/>
</dbReference>
<protein>
    <submittedName>
        <fullName evidence="3">Serine/threonine-protein kinase RsbW</fullName>
    </submittedName>
</protein>
<keyword evidence="3" id="KW-0808">Transferase</keyword>
<dbReference type="InterPro" id="IPR003594">
    <property type="entry name" value="HATPase_dom"/>
</dbReference>
<name>A0A239D3G9_9BACT</name>
<sequence>MQSIDLSIASRLELVYLLGLAVRGVCQGLPLSRDEADALELATCEAANNSIKHAYKGRPDGMVRVTLVVDGTGLVICVQDQGEPLKDRTKLTNDLAVAQSLEDLPEGGMGLYLIRTAADSVGYKAGNPNNVLVIRKAFGKASE</sequence>
<dbReference type="GO" id="GO:0004674">
    <property type="term" value="F:protein serine/threonine kinase activity"/>
    <property type="evidence" value="ECO:0007669"/>
    <property type="project" value="UniProtKB-KW"/>
</dbReference>
<dbReference type="PANTHER" id="PTHR35526">
    <property type="entry name" value="ANTI-SIGMA-F FACTOR RSBW-RELATED"/>
    <property type="match status" value="1"/>
</dbReference>
<dbReference type="PANTHER" id="PTHR35526:SF3">
    <property type="entry name" value="ANTI-SIGMA-F FACTOR RSBW"/>
    <property type="match status" value="1"/>
</dbReference>
<dbReference type="SUPFAM" id="SSF55874">
    <property type="entry name" value="ATPase domain of HSP90 chaperone/DNA topoisomerase II/histidine kinase"/>
    <property type="match status" value="1"/>
</dbReference>
<dbReference type="Pfam" id="PF13581">
    <property type="entry name" value="HATPase_c_2"/>
    <property type="match status" value="1"/>
</dbReference>
<evidence type="ECO:0000313" key="4">
    <source>
        <dbReference type="Proteomes" id="UP000198324"/>
    </source>
</evidence>
<keyword evidence="4" id="KW-1185">Reference proteome</keyword>
<dbReference type="EMBL" id="FZOC01000011">
    <property type="protein sequence ID" value="SNS26769.1"/>
    <property type="molecule type" value="Genomic_DNA"/>
</dbReference>
<accession>A0A239D3G9</accession>